<accession>A0ACC3DPM2</accession>
<gene>
    <name evidence="1" type="ORF">LTS18_007233</name>
</gene>
<comment type="caution">
    <text evidence="1">The sequence shown here is derived from an EMBL/GenBank/DDBJ whole genome shotgun (WGS) entry which is preliminary data.</text>
</comment>
<dbReference type="EMBL" id="JAWDJW010001802">
    <property type="protein sequence ID" value="KAK3078550.1"/>
    <property type="molecule type" value="Genomic_DNA"/>
</dbReference>
<name>A0ACC3DPM2_9PEZI</name>
<evidence type="ECO:0000313" key="1">
    <source>
        <dbReference type="EMBL" id="KAK3078550.1"/>
    </source>
</evidence>
<reference evidence="1" key="1">
    <citation type="submission" date="2024-09" db="EMBL/GenBank/DDBJ databases">
        <title>Black Yeasts Isolated from many extreme environments.</title>
        <authorList>
            <person name="Coleine C."/>
            <person name="Stajich J.E."/>
            <person name="Selbmann L."/>
        </authorList>
    </citation>
    <scope>NUCLEOTIDE SEQUENCE</scope>
    <source>
        <strain evidence="1">CCFEE 5737</strain>
    </source>
</reference>
<organism evidence="1 2">
    <name type="scientific">Coniosporium uncinatum</name>
    <dbReference type="NCBI Taxonomy" id="93489"/>
    <lineage>
        <taxon>Eukaryota</taxon>
        <taxon>Fungi</taxon>
        <taxon>Dikarya</taxon>
        <taxon>Ascomycota</taxon>
        <taxon>Pezizomycotina</taxon>
        <taxon>Dothideomycetes</taxon>
        <taxon>Dothideomycetes incertae sedis</taxon>
        <taxon>Coniosporium</taxon>
    </lineage>
</organism>
<keyword evidence="2" id="KW-1185">Reference proteome</keyword>
<proteinExistence type="predicted"/>
<dbReference type="Proteomes" id="UP001186974">
    <property type="component" value="Unassembled WGS sequence"/>
</dbReference>
<sequence>MVEPVHLSGTTLEGGGQLLRIAIGVSALTRIPIHITDIRGNRSGGGGLKLQHLTAIKWLANASSATSTGAVVKSKTLDFRPSLEHDYVRSLSSDIDVGSPGSVGLVLQAVLPFVLFSGCQQGSIHITIKGGTNVSMSPSIDYIQQVLLPTLSRIGLPPVTAALNHRGWSTGRTEMGSVTFTITPLGNGARLPAFNLSSRGSIKHIQATVLAPRSCEKQARDLLSAALGQQFPHLDVDIAFEDSRHTKRLYLLLVATSGNGYKLARDWLYSGKSTSPNDAVPRLVSQVVSELAAEIEHGGCVDEYMRDQLVVFQALVQGKSVVDGGRAGGKSVEPSLHAKTAQWVVNMLLDVEFDESGWCEGIGLRAGEDYAKRKDGDEGVTRLIDTLQV</sequence>
<evidence type="ECO:0000313" key="2">
    <source>
        <dbReference type="Proteomes" id="UP001186974"/>
    </source>
</evidence>
<protein>
    <submittedName>
        <fullName evidence="1">Uncharacterized protein</fullName>
    </submittedName>
</protein>